<keyword evidence="3" id="KW-1185">Reference proteome</keyword>
<feature type="compositionally biased region" description="Basic and acidic residues" evidence="1">
    <location>
        <begin position="30"/>
        <end position="40"/>
    </location>
</feature>
<evidence type="ECO:0000313" key="3">
    <source>
        <dbReference type="Proteomes" id="UP001164705"/>
    </source>
</evidence>
<dbReference type="KEGG" id="lnu:N7U66_04200"/>
<evidence type="ECO:0000256" key="1">
    <source>
        <dbReference type="SAM" id="MobiDB-lite"/>
    </source>
</evidence>
<organism evidence="2 3">
    <name type="scientific">Lacinutrix neustonica</name>
    <dbReference type="NCBI Taxonomy" id="2980107"/>
    <lineage>
        <taxon>Bacteria</taxon>
        <taxon>Pseudomonadati</taxon>
        <taxon>Bacteroidota</taxon>
        <taxon>Flavobacteriia</taxon>
        <taxon>Flavobacteriales</taxon>
        <taxon>Flavobacteriaceae</taxon>
        <taxon>Lacinutrix</taxon>
    </lineage>
</organism>
<gene>
    <name evidence="2" type="ORF">N7U66_04200</name>
</gene>
<protein>
    <submittedName>
        <fullName evidence="2">Uncharacterized protein</fullName>
    </submittedName>
</protein>
<dbReference type="AlphaFoldDB" id="A0A9E8MWK5"/>
<proteinExistence type="predicted"/>
<sequence length="46" mass="5184">MASPKPKIVLTTDKKPRSGLSLSSIRAKKEHIAQQKDNEPRRRKSA</sequence>
<accession>A0A9E8MWK5</accession>
<dbReference type="Proteomes" id="UP001164705">
    <property type="component" value="Chromosome"/>
</dbReference>
<name>A0A9E8MWK5_9FLAO</name>
<reference evidence="2" key="1">
    <citation type="submission" date="2022-11" db="EMBL/GenBank/DDBJ databases">
        <title>Lacinutrix neustonica HL-RS19T sp. nov., isolated from the surface microlayer sample of brackish Lake Shihwa.</title>
        <authorList>
            <person name="Choi J.Y."/>
            <person name="Hwang C.Y."/>
        </authorList>
    </citation>
    <scope>NUCLEOTIDE SEQUENCE</scope>
    <source>
        <strain evidence="2">HL-RS19</strain>
    </source>
</reference>
<dbReference type="EMBL" id="CP113088">
    <property type="protein sequence ID" value="WAC02843.1"/>
    <property type="molecule type" value="Genomic_DNA"/>
</dbReference>
<evidence type="ECO:0000313" key="2">
    <source>
        <dbReference type="EMBL" id="WAC02843.1"/>
    </source>
</evidence>
<feature type="region of interest" description="Disordered" evidence="1">
    <location>
        <begin position="1"/>
        <end position="46"/>
    </location>
</feature>